<reference evidence="1" key="2">
    <citation type="journal article" date="2015" name="Fish Shellfish Immunol.">
        <title>Early steps in the European eel (Anguilla anguilla)-Vibrio vulnificus interaction in the gills: Role of the RtxA13 toxin.</title>
        <authorList>
            <person name="Callol A."/>
            <person name="Pajuelo D."/>
            <person name="Ebbesson L."/>
            <person name="Teles M."/>
            <person name="MacKenzie S."/>
            <person name="Amaro C."/>
        </authorList>
    </citation>
    <scope>NUCLEOTIDE SEQUENCE</scope>
</reference>
<organism evidence="1">
    <name type="scientific">Anguilla anguilla</name>
    <name type="common">European freshwater eel</name>
    <name type="synonym">Muraena anguilla</name>
    <dbReference type="NCBI Taxonomy" id="7936"/>
    <lineage>
        <taxon>Eukaryota</taxon>
        <taxon>Metazoa</taxon>
        <taxon>Chordata</taxon>
        <taxon>Craniata</taxon>
        <taxon>Vertebrata</taxon>
        <taxon>Euteleostomi</taxon>
        <taxon>Actinopterygii</taxon>
        <taxon>Neopterygii</taxon>
        <taxon>Teleostei</taxon>
        <taxon>Anguilliformes</taxon>
        <taxon>Anguillidae</taxon>
        <taxon>Anguilla</taxon>
    </lineage>
</organism>
<evidence type="ECO:0000313" key="1">
    <source>
        <dbReference type="EMBL" id="JAH98582.1"/>
    </source>
</evidence>
<dbReference type="EMBL" id="GBXM01009995">
    <property type="protein sequence ID" value="JAH98582.1"/>
    <property type="molecule type" value="Transcribed_RNA"/>
</dbReference>
<protein>
    <submittedName>
        <fullName evidence="1">Uncharacterized protein</fullName>
    </submittedName>
</protein>
<proteinExistence type="predicted"/>
<dbReference type="AlphaFoldDB" id="A0A0E9X763"/>
<reference evidence="1" key="1">
    <citation type="submission" date="2014-11" db="EMBL/GenBank/DDBJ databases">
        <authorList>
            <person name="Amaro Gonzalez C."/>
        </authorList>
    </citation>
    <scope>NUCLEOTIDE SEQUENCE</scope>
</reference>
<accession>A0A0E9X763</accession>
<sequence>MLLSMSNACEVLTKRKLESSKKFKLSSTRQNRSQ</sequence>
<name>A0A0E9X763_ANGAN</name>